<dbReference type="InterPro" id="IPR045313">
    <property type="entry name" value="CBR1-like"/>
</dbReference>
<dbReference type="PANTHER" id="PTHR43490:SF99">
    <property type="entry name" value="SHORT-CHAIN DEHYDROGENASE_REDUCTASE"/>
    <property type="match status" value="1"/>
</dbReference>
<gene>
    <name evidence="5" type="ORF">ACFPOF_25240</name>
</gene>
<accession>A0ABW0HYH6</accession>
<dbReference type="PROSITE" id="PS00061">
    <property type="entry name" value="ADH_SHORT"/>
    <property type="match status" value="1"/>
</dbReference>
<dbReference type="InterPro" id="IPR036291">
    <property type="entry name" value="NAD(P)-bd_dom_sf"/>
</dbReference>
<dbReference type="RefSeq" id="WP_378137904.1">
    <property type="nucleotide sequence ID" value="NZ_JBHSMI010000052.1"/>
</dbReference>
<dbReference type="InterPro" id="IPR002347">
    <property type="entry name" value="SDR_fam"/>
</dbReference>
<comment type="caution">
    <text evidence="5">The sequence shown here is derived from an EMBL/GenBank/DDBJ whole genome shotgun (WGS) entry which is preliminary data.</text>
</comment>
<organism evidence="5 6">
    <name type="scientific">Cohnella soli</name>
    <dbReference type="NCBI Taxonomy" id="425005"/>
    <lineage>
        <taxon>Bacteria</taxon>
        <taxon>Bacillati</taxon>
        <taxon>Bacillota</taxon>
        <taxon>Bacilli</taxon>
        <taxon>Bacillales</taxon>
        <taxon>Paenibacillaceae</taxon>
        <taxon>Cohnella</taxon>
    </lineage>
</organism>
<evidence type="ECO:0000256" key="2">
    <source>
        <dbReference type="ARBA" id="ARBA00022857"/>
    </source>
</evidence>
<evidence type="ECO:0000313" key="5">
    <source>
        <dbReference type="EMBL" id="MFC5406059.1"/>
    </source>
</evidence>
<keyword evidence="6" id="KW-1185">Reference proteome</keyword>
<dbReference type="CDD" id="cd05324">
    <property type="entry name" value="carb_red_PTCR-like_SDR_c"/>
    <property type="match status" value="1"/>
</dbReference>
<evidence type="ECO:0000256" key="1">
    <source>
        <dbReference type="ARBA" id="ARBA00006484"/>
    </source>
</evidence>
<sequence>MDNVQLVALVTGANKGIGFEIARQLGKLGITVLIGARDQERGKEAERLLVKEGIDAQFIQVDVTDQPAVDDAAAAIREQFGKLDILVNNAGILVDEKPPSNYDIRSMRAVYETNVFGVFRTTKAMVPLLLASEQGRIVNLSSSLGSLTLNSDPNFELASFLMIGYNSSKAAVNALTVFYANDLRETAIKVNAADPGYCATALNGFTGLRTPEEGARTAVWLATLSSDGPTGGFFNDAGIVPW</sequence>
<dbReference type="SUPFAM" id="SSF51735">
    <property type="entry name" value="NAD(P)-binding Rossmann-fold domains"/>
    <property type="match status" value="1"/>
</dbReference>
<proteinExistence type="inferred from homology"/>
<evidence type="ECO:0000256" key="3">
    <source>
        <dbReference type="ARBA" id="ARBA00023002"/>
    </source>
</evidence>
<keyword evidence="3" id="KW-0560">Oxidoreductase</keyword>
<dbReference type="Gene3D" id="3.40.50.720">
    <property type="entry name" value="NAD(P)-binding Rossmann-like Domain"/>
    <property type="match status" value="1"/>
</dbReference>
<name>A0ABW0HYH6_9BACL</name>
<protein>
    <submittedName>
        <fullName evidence="5">SDR family oxidoreductase</fullName>
    </submittedName>
</protein>
<dbReference type="InterPro" id="IPR020904">
    <property type="entry name" value="Sc_DH/Rdtase_CS"/>
</dbReference>
<dbReference type="PRINTS" id="PR00081">
    <property type="entry name" value="GDHRDH"/>
</dbReference>
<keyword evidence="2" id="KW-0521">NADP</keyword>
<evidence type="ECO:0000313" key="6">
    <source>
        <dbReference type="Proteomes" id="UP001596113"/>
    </source>
</evidence>
<evidence type="ECO:0000256" key="4">
    <source>
        <dbReference type="RuleBase" id="RU000363"/>
    </source>
</evidence>
<dbReference type="PRINTS" id="PR00080">
    <property type="entry name" value="SDRFAMILY"/>
</dbReference>
<dbReference type="PANTHER" id="PTHR43490">
    <property type="entry name" value="(+)-NEOMENTHOL DEHYDROGENASE"/>
    <property type="match status" value="1"/>
</dbReference>
<dbReference type="EMBL" id="JBHSMI010000052">
    <property type="protein sequence ID" value="MFC5406059.1"/>
    <property type="molecule type" value="Genomic_DNA"/>
</dbReference>
<dbReference type="Proteomes" id="UP001596113">
    <property type="component" value="Unassembled WGS sequence"/>
</dbReference>
<reference evidence="6" key="1">
    <citation type="journal article" date="2019" name="Int. J. Syst. Evol. Microbiol.">
        <title>The Global Catalogue of Microorganisms (GCM) 10K type strain sequencing project: providing services to taxonomists for standard genome sequencing and annotation.</title>
        <authorList>
            <consortium name="The Broad Institute Genomics Platform"/>
            <consortium name="The Broad Institute Genome Sequencing Center for Infectious Disease"/>
            <person name="Wu L."/>
            <person name="Ma J."/>
        </authorList>
    </citation>
    <scope>NUCLEOTIDE SEQUENCE [LARGE SCALE GENOMIC DNA]</scope>
    <source>
        <strain evidence="6">CGMCC 1.18575</strain>
    </source>
</reference>
<dbReference type="Pfam" id="PF00106">
    <property type="entry name" value="adh_short"/>
    <property type="match status" value="1"/>
</dbReference>
<comment type="similarity">
    <text evidence="1 4">Belongs to the short-chain dehydrogenases/reductases (SDR) family.</text>
</comment>